<accession>A0AAD7GRX2</accession>
<keyword evidence="1" id="KW-1133">Transmembrane helix</keyword>
<dbReference type="AlphaFoldDB" id="A0AAD7GRX2"/>
<dbReference type="Proteomes" id="UP001221757">
    <property type="component" value="Unassembled WGS sequence"/>
</dbReference>
<keyword evidence="1" id="KW-0812">Transmembrane</keyword>
<feature type="transmembrane region" description="Helical" evidence="1">
    <location>
        <begin position="53"/>
        <end position="76"/>
    </location>
</feature>
<comment type="caution">
    <text evidence="2">The sequence shown here is derived from an EMBL/GenBank/DDBJ whole genome shotgun (WGS) entry which is preliminary data.</text>
</comment>
<protein>
    <recommendedName>
        <fullName evidence="4">F-box domain-containing protein</fullName>
    </recommendedName>
</protein>
<keyword evidence="1" id="KW-0472">Membrane</keyword>
<dbReference type="EMBL" id="JARKIE010000011">
    <property type="protein sequence ID" value="KAJ7703895.1"/>
    <property type="molecule type" value="Genomic_DNA"/>
</dbReference>
<dbReference type="InterPro" id="IPR032675">
    <property type="entry name" value="LRR_dom_sf"/>
</dbReference>
<dbReference type="SUPFAM" id="SSF52047">
    <property type="entry name" value="RNI-like"/>
    <property type="match status" value="1"/>
</dbReference>
<evidence type="ECO:0000313" key="3">
    <source>
        <dbReference type="Proteomes" id="UP001221757"/>
    </source>
</evidence>
<evidence type="ECO:0000313" key="2">
    <source>
        <dbReference type="EMBL" id="KAJ7703895.1"/>
    </source>
</evidence>
<evidence type="ECO:0000256" key="1">
    <source>
        <dbReference type="SAM" id="Phobius"/>
    </source>
</evidence>
<sequence>MLYNRMDYYVRHGDMESTHFKALIGLLTRDPASPILWNIFLSDLILMPDFEDVFLAGVRISLLAQAVDLLIVSLSVRGLRAKLSTLERWCAVNFILVNLIKTIILIFGTTLSPLPTFHLGSTQLTVKTDEKYVGINLRTDTRNILEDHYKAKARTARYCGHRIMAIEDMTGRLTPKELKQLYMARVDCHLIHGCEVSPDSEDVHVKQLCKVQVSFIRQMLNLHSRSMIAPLFTETGIMPLRVRRLLLDLSHLQYFLSLNDDTYARAALNSSIELSGKGKKSWAKDLIKAASRLPFHCPDLALTRSTSIRDVGNYADLIQKLCMEWLQDEINSSEKLYLLHGRREPQKDKAPTQVTSCMRHYLSMVMIQKHREALTSLLLSTHLLAVEVLRYVDHAYAPVPRSDRLCRFCKTDIETPEHALITCQSSDPLVELRAIFLAKLFSDLPDLQRQMAELSNVEFLKAIVYPRLTIALVAKYAYDVLQIFYAVPVFRLPFLWIYGGELDVSTETCDPLLRRLQIQLSGCKFASLSALTHNHRPLFIPRYPHCRTSSRFDVQIAKLQKQLDQLAVQRSAFQLHCDDWNGLLAPIRHRLSEILVEIFRLCWNLNRAVDESESSSLMKRLANAPLLGLSQVCSRWHNIALGTPGLWGTIELGKGIWSDHSGVQNTVMPLLQSVLERGVNHPLAVILKPTDGPPDHAPVLELLARHSAHWRSAVLVGQLDKLRHLSGIKNNLPGLESLVVYCSSLGDGTTPVLDMFTAVPSLKRFEFAGDVGDFQVVSKFPFEQLDSLKCWMVPEPVLFKIMLPRLSRTSTVGLRLFLQNLTESFHAPPATSDVSVTHIEILGEVPASVEQILQKIFASLTLPSLTRLKFQGRERRRLGLPWPHLQFLALSQRSSFHVHLNQLVLYDVAITEAELLEFLPNLPALEHLSISDHESSMHGERLLITDTLWAALTRTSSSPCLVPRLSVLDCRTMLKFDNKIYLECIVSLPQDSARRKNPNTVFERSTNKQDAHKLQLEPQTARLCTTSETDFVIYSPISFGLAVVLLPPTFSFDGHPLQDVQNGHQQQIRTTGALV</sequence>
<proteinExistence type="predicted"/>
<evidence type="ECO:0008006" key="4">
    <source>
        <dbReference type="Google" id="ProtNLM"/>
    </source>
</evidence>
<dbReference type="Gene3D" id="3.80.10.10">
    <property type="entry name" value="Ribonuclease Inhibitor"/>
    <property type="match status" value="1"/>
</dbReference>
<name>A0AAD7GRX2_MYCRO</name>
<keyword evidence="3" id="KW-1185">Reference proteome</keyword>
<reference evidence="2" key="1">
    <citation type="submission" date="2023-03" db="EMBL/GenBank/DDBJ databases">
        <title>Massive genome expansion in bonnet fungi (Mycena s.s.) driven by repeated elements and novel gene families across ecological guilds.</title>
        <authorList>
            <consortium name="Lawrence Berkeley National Laboratory"/>
            <person name="Harder C.B."/>
            <person name="Miyauchi S."/>
            <person name="Viragh M."/>
            <person name="Kuo A."/>
            <person name="Thoen E."/>
            <person name="Andreopoulos B."/>
            <person name="Lu D."/>
            <person name="Skrede I."/>
            <person name="Drula E."/>
            <person name="Henrissat B."/>
            <person name="Morin E."/>
            <person name="Kohler A."/>
            <person name="Barry K."/>
            <person name="LaButti K."/>
            <person name="Morin E."/>
            <person name="Salamov A."/>
            <person name="Lipzen A."/>
            <person name="Mereny Z."/>
            <person name="Hegedus B."/>
            <person name="Baldrian P."/>
            <person name="Stursova M."/>
            <person name="Weitz H."/>
            <person name="Taylor A."/>
            <person name="Grigoriev I.V."/>
            <person name="Nagy L.G."/>
            <person name="Martin F."/>
            <person name="Kauserud H."/>
        </authorList>
    </citation>
    <scope>NUCLEOTIDE SEQUENCE</scope>
    <source>
        <strain evidence="2">CBHHK067</strain>
    </source>
</reference>
<gene>
    <name evidence="2" type="ORF">B0H17DRAFT_1193831</name>
</gene>
<organism evidence="2 3">
    <name type="scientific">Mycena rosella</name>
    <name type="common">Pink bonnet</name>
    <name type="synonym">Agaricus rosellus</name>
    <dbReference type="NCBI Taxonomy" id="1033263"/>
    <lineage>
        <taxon>Eukaryota</taxon>
        <taxon>Fungi</taxon>
        <taxon>Dikarya</taxon>
        <taxon>Basidiomycota</taxon>
        <taxon>Agaricomycotina</taxon>
        <taxon>Agaricomycetes</taxon>
        <taxon>Agaricomycetidae</taxon>
        <taxon>Agaricales</taxon>
        <taxon>Marasmiineae</taxon>
        <taxon>Mycenaceae</taxon>
        <taxon>Mycena</taxon>
    </lineage>
</organism>
<feature type="transmembrane region" description="Helical" evidence="1">
    <location>
        <begin position="88"/>
        <end position="108"/>
    </location>
</feature>